<dbReference type="SUPFAM" id="SSF109998">
    <property type="entry name" value="Triger factor/SurA peptide-binding domain-like"/>
    <property type="match status" value="1"/>
</dbReference>
<dbReference type="PROSITE" id="PS50198">
    <property type="entry name" value="PPIC_PPIASE_2"/>
    <property type="match status" value="1"/>
</dbReference>
<evidence type="ECO:0000256" key="6">
    <source>
        <dbReference type="ARBA" id="ARBA00030642"/>
    </source>
</evidence>
<keyword evidence="5 8" id="KW-0697">Rotamase</keyword>
<dbReference type="EMBL" id="LPUY01000008">
    <property type="protein sequence ID" value="KUP94879.1"/>
    <property type="molecule type" value="Genomic_DNA"/>
</dbReference>
<keyword evidence="12" id="KW-1185">Reference proteome</keyword>
<accession>A0A132C2R1</accession>
<dbReference type="Gene3D" id="3.10.50.40">
    <property type="match status" value="1"/>
</dbReference>
<keyword evidence="8 11" id="KW-0413">Isomerase</keyword>
<keyword evidence="9" id="KW-0732">Signal</keyword>
<evidence type="ECO:0000313" key="11">
    <source>
        <dbReference type="EMBL" id="KUP94879.1"/>
    </source>
</evidence>
<dbReference type="RefSeq" id="WP_068239921.1">
    <property type="nucleotide sequence ID" value="NZ_LPUY01000008.1"/>
</dbReference>
<dbReference type="PANTHER" id="PTHR47245:SF2">
    <property type="entry name" value="PEPTIDYL-PROLYL CIS-TRANS ISOMERASE HP_0175-RELATED"/>
    <property type="match status" value="1"/>
</dbReference>
<dbReference type="Pfam" id="PF00639">
    <property type="entry name" value="Rotamase"/>
    <property type="match status" value="1"/>
</dbReference>
<feature type="chain" id="PRO_5007288819" description="Parvulin-like PPIase" evidence="9">
    <location>
        <begin position="26"/>
        <end position="283"/>
    </location>
</feature>
<evidence type="ECO:0000256" key="1">
    <source>
        <dbReference type="ARBA" id="ARBA00000971"/>
    </source>
</evidence>
<organism evidence="11 12">
    <name type="scientific">Tritonibacter horizontis</name>
    <dbReference type="NCBI Taxonomy" id="1768241"/>
    <lineage>
        <taxon>Bacteria</taxon>
        <taxon>Pseudomonadati</taxon>
        <taxon>Pseudomonadota</taxon>
        <taxon>Alphaproteobacteria</taxon>
        <taxon>Rhodobacterales</taxon>
        <taxon>Paracoccaceae</taxon>
        <taxon>Tritonibacter</taxon>
    </lineage>
</organism>
<dbReference type="InterPro" id="IPR050245">
    <property type="entry name" value="PrsA_foldase"/>
</dbReference>
<comment type="similarity">
    <text evidence="2">Belongs to the PpiC/parvulin rotamase family.</text>
</comment>
<evidence type="ECO:0000256" key="4">
    <source>
        <dbReference type="ARBA" id="ARBA00018370"/>
    </source>
</evidence>
<name>A0A132C2R1_9RHOB</name>
<dbReference type="Proteomes" id="UP000068382">
    <property type="component" value="Unassembled WGS sequence"/>
</dbReference>
<dbReference type="OrthoDB" id="14196at2"/>
<sequence length="283" mass="30857">MRKGLTFLQGVVIAAVVGVAVPAVAEQHANSVVAKVNGEEITVGHMIVARTKLPAQYQSLPDDVLFNALLDQLIQQTALKQQLHGDMPEHVRLTVENETRSLLASEVIQSIMEQAQNEDAIRDAYDARYSTGDGGDEFNASHILVETEAEALEVKAQIDEGAEFATIAKESSTGPSGPNGGSLGWFTNGSMVPAFEAAVAEMRPGQVSDPVETQFGWHVIKLNERRKLEAPDFIDVRDEIAQEIARDAVEDRVNQLTSNARIERSGVEEFDPSILRDLSLIKN</sequence>
<evidence type="ECO:0000256" key="8">
    <source>
        <dbReference type="PROSITE-ProRule" id="PRU00278"/>
    </source>
</evidence>
<evidence type="ECO:0000313" key="12">
    <source>
        <dbReference type="Proteomes" id="UP000068382"/>
    </source>
</evidence>
<evidence type="ECO:0000256" key="3">
    <source>
        <dbReference type="ARBA" id="ARBA00013194"/>
    </source>
</evidence>
<protein>
    <recommendedName>
        <fullName evidence="4">Parvulin-like PPIase</fullName>
        <ecNumber evidence="3">5.2.1.8</ecNumber>
    </recommendedName>
    <alternativeName>
        <fullName evidence="6">Peptidyl-prolyl cis-trans isomerase plp</fullName>
    </alternativeName>
    <alternativeName>
        <fullName evidence="7">Rotamase plp</fullName>
    </alternativeName>
</protein>
<dbReference type="AlphaFoldDB" id="A0A132C2R1"/>
<reference evidence="11 12" key="1">
    <citation type="submission" date="2015-12" db="EMBL/GenBank/DDBJ databases">
        <title>Genome sequence of the marine Rhodobacteraceae strain O3.65, Candidatus Tritonibacter horizontis.</title>
        <authorList>
            <person name="Poehlein A."/>
            <person name="Giebel H.A."/>
            <person name="Voget S."/>
            <person name="Brinkhoff T."/>
        </authorList>
    </citation>
    <scope>NUCLEOTIDE SEQUENCE [LARGE SCALE GENOMIC DNA]</scope>
    <source>
        <strain evidence="11 12">O3.65</strain>
    </source>
</reference>
<feature type="domain" description="PpiC" evidence="10">
    <location>
        <begin position="135"/>
        <end position="224"/>
    </location>
</feature>
<dbReference type="InterPro" id="IPR000297">
    <property type="entry name" value="PPIase_PpiC"/>
</dbReference>
<evidence type="ECO:0000256" key="9">
    <source>
        <dbReference type="SAM" id="SignalP"/>
    </source>
</evidence>
<dbReference type="PANTHER" id="PTHR47245">
    <property type="entry name" value="PEPTIDYLPROLYL ISOMERASE"/>
    <property type="match status" value="1"/>
</dbReference>
<proteinExistence type="inferred from homology"/>
<evidence type="ECO:0000256" key="7">
    <source>
        <dbReference type="ARBA" id="ARBA00031484"/>
    </source>
</evidence>
<evidence type="ECO:0000256" key="2">
    <source>
        <dbReference type="ARBA" id="ARBA00007656"/>
    </source>
</evidence>
<dbReference type="GO" id="GO:0003755">
    <property type="term" value="F:peptidyl-prolyl cis-trans isomerase activity"/>
    <property type="evidence" value="ECO:0007669"/>
    <property type="project" value="UniProtKB-KW"/>
</dbReference>
<comment type="catalytic activity">
    <reaction evidence="1">
        <text>[protein]-peptidylproline (omega=180) = [protein]-peptidylproline (omega=0)</text>
        <dbReference type="Rhea" id="RHEA:16237"/>
        <dbReference type="Rhea" id="RHEA-COMP:10747"/>
        <dbReference type="Rhea" id="RHEA-COMP:10748"/>
        <dbReference type="ChEBI" id="CHEBI:83833"/>
        <dbReference type="ChEBI" id="CHEBI:83834"/>
        <dbReference type="EC" id="5.2.1.8"/>
    </reaction>
</comment>
<evidence type="ECO:0000256" key="5">
    <source>
        <dbReference type="ARBA" id="ARBA00023110"/>
    </source>
</evidence>
<comment type="caution">
    <text evidence="11">The sequence shown here is derived from an EMBL/GenBank/DDBJ whole genome shotgun (WGS) entry which is preliminary data.</text>
</comment>
<gene>
    <name evidence="11" type="primary">prsA</name>
    <name evidence="11" type="ORF">TRIHO_02130</name>
</gene>
<evidence type="ECO:0000259" key="10">
    <source>
        <dbReference type="PROSITE" id="PS50198"/>
    </source>
</evidence>
<dbReference type="SUPFAM" id="SSF54534">
    <property type="entry name" value="FKBP-like"/>
    <property type="match status" value="1"/>
</dbReference>
<feature type="signal peptide" evidence="9">
    <location>
        <begin position="1"/>
        <end position="25"/>
    </location>
</feature>
<dbReference type="EC" id="5.2.1.8" evidence="3"/>
<dbReference type="InterPro" id="IPR027304">
    <property type="entry name" value="Trigger_fact/SurA_dom_sf"/>
</dbReference>
<dbReference type="InterPro" id="IPR046357">
    <property type="entry name" value="PPIase_dom_sf"/>
</dbReference>
<dbReference type="PATRIC" id="fig|1768241.3.peg.215"/>